<dbReference type="AlphaFoldDB" id="A0A6A0HCL7"/>
<dbReference type="InterPro" id="IPR049763">
    <property type="entry name" value="ANKFY1_BACK"/>
</dbReference>
<reference evidence="1" key="3">
    <citation type="submission" date="2019-06" db="EMBL/GenBank/DDBJ databases">
        <authorList>
            <person name="Poynton C."/>
            <person name="Hasenbein S."/>
            <person name="Benoit J.B."/>
            <person name="Sepulveda M.S."/>
            <person name="Poelchau M.F."/>
            <person name="Murali S.C."/>
            <person name="Chen S."/>
            <person name="Glastad K.M."/>
            <person name="Werren J.H."/>
            <person name="Vineis J.H."/>
            <person name="Bowen J.L."/>
            <person name="Friedrich M."/>
            <person name="Jones J."/>
            <person name="Robertson H.M."/>
            <person name="Feyereisen R."/>
            <person name="Mechler-Hickson A."/>
            <person name="Mathers N."/>
            <person name="Lee C.E."/>
            <person name="Colbourne J.K."/>
            <person name="Biales A."/>
            <person name="Johnston J.S."/>
            <person name="Wellborn G.A."/>
            <person name="Rosendale A.J."/>
            <person name="Cridge A.G."/>
            <person name="Munoz-Torres M.C."/>
            <person name="Bain P.A."/>
            <person name="Manny A.R."/>
            <person name="Major K.M."/>
            <person name="Lambert F.N."/>
            <person name="Vulpe C.D."/>
            <person name="Tuck P."/>
            <person name="Blalock B.J."/>
            <person name="Lin Y.-Y."/>
            <person name="Smith M.E."/>
            <person name="Ochoa-Acuna H."/>
            <person name="Chen M.-J.M."/>
            <person name="Childers C.P."/>
            <person name="Qu J."/>
            <person name="Dugan S."/>
            <person name="Lee S.L."/>
            <person name="Chao H."/>
            <person name="Dinh H."/>
            <person name="Han Y."/>
            <person name="Doddapaneni H."/>
            <person name="Worley K.C."/>
            <person name="Muzny D.M."/>
            <person name="Gibbs R.A."/>
            <person name="Richards S."/>
        </authorList>
    </citation>
    <scope>NUCLEOTIDE SEQUENCE</scope>
    <source>
        <strain evidence="1">HAZT.00-mixed</strain>
        <tissue evidence="1">Whole organism</tissue>
    </source>
</reference>
<proteinExistence type="predicted"/>
<evidence type="ECO:0000313" key="1">
    <source>
        <dbReference type="EMBL" id="KAA0202971.1"/>
    </source>
</evidence>
<reference evidence="1" key="1">
    <citation type="submission" date="2014-08" db="EMBL/GenBank/DDBJ databases">
        <authorList>
            <person name="Murali S."/>
            <person name="Richards S."/>
            <person name="Bandaranaike D."/>
            <person name="Bellair M."/>
            <person name="Blankenburg K."/>
            <person name="Chao H."/>
            <person name="Dinh H."/>
            <person name="Doddapaneni H."/>
            <person name="Dugan-Rocha S."/>
            <person name="Elkadiri S."/>
            <person name="Gnanaolivu R."/>
            <person name="Hughes D."/>
            <person name="Lee S."/>
            <person name="Li M."/>
            <person name="Ming W."/>
            <person name="Munidasa M."/>
            <person name="Muniz J."/>
            <person name="Nguyen L."/>
            <person name="Osuji N."/>
            <person name="Pu L.-L."/>
            <person name="Puazo M."/>
            <person name="Skinner E."/>
            <person name="Qu C."/>
            <person name="Quiroz J."/>
            <person name="Raj R."/>
            <person name="Weissenberger G."/>
            <person name="Xin Y."/>
            <person name="Zou X."/>
            <person name="Han Y."/>
            <person name="Worley K."/>
            <person name="Muzny D."/>
            <person name="Gibbs R."/>
        </authorList>
    </citation>
    <scope>NUCLEOTIDE SEQUENCE</scope>
    <source>
        <strain evidence="1">HAZT.00-mixed</strain>
        <tissue evidence="1">Whole organism</tissue>
    </source>
</reference>
<name>A0A6A0HCL7_HYAAZ</name>
<sequence>MVSRVTVRSCVRLYSTAEEIGALRLRDHCSALISTHWDELTTADFAHMSAQLLYAMVKNKTQRPLHAAIRLHREDVVFLYLIEHRTQVEHCMLVVHYTQVEHRTQVEHSSDGMRARLAFCASTLHARLVFCAHLDDTACSMRSLRSLGRYCVLDALTVLTWTILRAHYTIRGGLFYIDLM</sequence>
<accession>A0A6A0HCL7</accession>
<gene>
    <name evidence="1" type="ORF">HAZT_HAZT008536</name>
</gene>
<protein>
    <submittedName>
        <fullName evidence="1">Uncharacterized protein</fullName>
    </submittedName>
</protein>
<reference evidence="1" key="2">
    <citation type="journal article" date="2018" name="Environ. Sci. Technol.">
        <title>The Toxicogenome of Hyalella azteca: A Model for Sediment Ecotoxicology and Evolutionary Toxicology.</title>
        <authorList>
            <person name="Poynton H.C."/>
            <person name="Hasenbein S."/>
            <person name="Benoit J.B."/>
            <person name="Sepulveda M.S."/>
            <person name="Poelchau M.F."/>
            <person name="Hughes D.S.T."/>
            <person name="Murali S.C."/>
            <person name="Chen S."/>
            <person name="Glastad K.M."/>
            <person name="Goodisman M.A.D."/>
            <person name="Werren J.H."/>
            <person name="Vineis J.H."/>
            <person name="Bowen J.L."/>
            <person name="Friedrich M."/>
            <person name="Jones J."/>
            <person name="Robertson H.M."/>
            <person name="Feyereisen R."/>
            <person name="Mechler-Hickson A."/>
            <person name="Mathers N."/>
            <person name="Lee C.E."/>
            <person name="Colbourne J.K."/>
            <person name="Biales A."/>
            <person name="Johnston J.S."/>
            <person name="Wellborn G.A."/>
            <person name="Rosendale A.J."/>
            <person name="Cridge A.G."/>
            <person name="Munoz-Torres M.C."/>
            <person name="Bain P.A."/>
            <person name="Manny A.R."/>
            <person name="Major K.M."/>
            <person name="Lambert F.N."/>
            <person name="Vulpe C.D."/>
            <person name="Tuck P."/>
            <person name="Blalock B.J."/>
            <person name="Lin Y.Y."/>
            <person name="Smith M.E."/>
            <person name="Ochoa-Acuna H."/>
            <person name="Chen M.M."/>
            <person name="Childers C.P."/>
            <person name="Qu J."/>
            <person name="Dugan S."/>
            <person name="Lee S.L."/>
            <person name="Chao H."/>
            <person name="Dinh H."/>
            <person name="Han Y."/>
            <person name="Doddapaneni H."/>
            <person name="Worley K.C."/>
            <person name="Muzny D.M."/>
            <person name="Gibbs R.A."/>
            <person name="Richards S."/>
        </authorList>
    </citation>
    <scope>NUCLEOTIDE SEQUENCE</scope>
    <source>
        <strain evidence="1">HAZT.00-mixed</strain>
        <tissue evidence="1">Whole organism</tissue>
    </source>
</reference>
<dbReference type="CDD" id="cd18501">
    <property type="entry name" value="BACK_ANKFY1_Rank5"/>
    <property type="match status" value="1"/>
</dbReference>
<dbReference type="EMBL" id="JQDR03002661">
    <property type="protein sequence ID" value="KAA0202971.1"/>
    <property type="molecule type" value="Genomic_DNA"/>
</dbReference>
<comment type="caution">
    <text evidence="1">The sequence shown here is derived from an EMBL/GenBank/DDBJ whole genome shotgun (WGS) entry which is preliminary data.</text>
</comment>
<dbReference type="Proteomes" id="UP000711488">
    <property type="component" value="Unassembled WGS sequence"/>
</dbReference>
<organism evidence="1">
    <name type="scientific">Hyalella azteca</name>
    <name type="common">Amphipod</name>
    <dbReference type="NCBI Taxonomy" id="294128"/>
    <lineage>
        <taxon>Eukaryota</taxon>
        <taxon>Metazoa</taxon>
        <taxon>Ecdysozoa</taxon>
        <taxon>Arthropoda</taxon>
        <taxon>Crustacea</taxon>
        <taxon>Multicrustacea</taxon>
        <taxon>Malacostraca</taxon>
        <taxon>Eumalacostraca</taxon>
        <taxon>Peracarida</taxon>
        <taxon>Amphipoda</taxon>
        <taxon>Senticaudata</taxon>
        <taxon>Talitrida</taxon>
        <taxon>Talitroidea</taxon>
        <taxon>Hyalellidae</taxon>
        <taxon>Hyalella</taxon>
    </lineage>
</organism>